<dbReference type="PROSITE" id="PS00498">
    <property type="entry name" value="TYROSINASE_2"/>
    <property type="match status" value="3"/>
</dbReference>
<dbReference type="GO" id="GO:0006508">
    <property type="term" value="P:proteolysis"/>
    <property type="evidence" value="ECO:0007669"/>
    <property type="project" value="InterPro"/>
</dbReference>
<evidence type="ECO:0000256" key="1">
    <source>
        <dbReference type="ARBA" id="ARBA00001973"/>
    </source>
</evidence>
<dbReference type="Pfam" id="PF00372">
    <property type="entry name" value="Hemocyanin_M"/>
    <property type="match status" value="3"/>
</dbReference>
<dbReference type="PANTHER" id="PTHR11511">
    <property type="entry name" value="LARVAL STORAGE PROTEIN/PHENOLOXIDASE"/>
    <property type="match status" value="1"/>
</dbReference>
<dbReference type="PRINTS" id="PR00187">
    <property type="entry name" value="HAEMOCYANIN"/>
</dbReference>
<dbReference type="FunFam" id="1.20.1370.10:FF:000001">
    <property type="entry name" value="Phenoloxidase 2"/>
    <property type="match status" value="3"/>
</dbReference>
<evidence type="ECO:0000313" key="22">
    <source>
        <dbReference type="EnsemblMetazoa" id="GPPI039174-PA"/>
    </source>
</evidence>
<evidence type="ECO:0000256" key="18">
    <source>
        <dbReference type="PIRSR" id="PIRSR601548-2"/>
    </source>
</evidence>
<dbReference type="GO" id="GO:0035011">
    <property type="term" value="P:melanotic encapsulation of foreign target"/>
    <property type="evidence" value="ECO:0007669"/>
    <property type="project" value="UniProtKB-ARBA"/>
</dbReference>
<accession>A0A1B0BSF2</accession>
<dbReference type="SUPFAM" id="SSF48056">
    <property type="entry name" value="Di-copper centre-containing domain"/>
    <property type="match status" value="3"/>
</dbReference>
<keyword evidence="11" id="KW-0503">Monooxygenase</keyword>
<evidence type="ECO:0000256" key="13">
    <source>
        <dbReference type="ARBA" id="ARBA00023157"/>
    </source>
</evidence>
<feature type="glycosylation site" description="N-linked (GlcNAc...) asparagine; partial" evidence="17">
    <location>
        <position position="2384"/>
    </location>
</feature>
<dbReference type="CDD" id="cd06461">
    <property type="entry name" value="M2_ACE"/>
    <property type="match status" value="1"/>
</dbReference>
<dbReference type="InterPro" id="IPR002227">
    <property type="entry name" value="Tyrosinase_Cu-bd"/>
</dbReference>
<dbReference type="InterPro" id="IPR013788">
    <property type="entry name" value="Hemocyanin/hexamerin"/>
</dbReference>
<evidence type="ECO:0000256" key="17">
    <source>
        <dbReference type="PIRSR" id="PIRSR601548-10"/>
    </source>
</evidence>
<dbReference type="InterPro" id="IPR014756">
    <property type="entry name" value="Ig_E-set"/>
</dbReference>
<reference evidence="23" key="1">
    <citation type="submission" date="2015-01" db="EMBL/GenBank/DDBJ databases">
        <authorList>
            <person name="Aksoy S."/>
            <person name="Warren W."/>
            <person name="Wilson R.K."/>
        </authorList>
    </citation>
    <scope>NUCLEOTIDE SEQUENCE [LARGE SCALE GENOMIC DNA]</scope>
    <source>
        <strain evidence="23">IAEA</strain>
    </source>
</reference>
<evidence type="ECO:0000256" key="9">
    <source>
        <dbReference type="ARBA" id="ARBA00023002"/>
    </source>
</evidence>
<evidence type="ECO:0000256" key="6">
    <source>
        <dbReference type="ARBA" id="ARBA00022525"/>
    </source>
</evidence>
<feature type="disulfide bond" evidence="19">
    <location>
        <begin position="2582"/>
        <end position="2594"/>
    </location>
</feature>
<dbReference type="InterPro" id="IPR000896">
    <property type="entry name" value="Hemocyanin/hexamerin_mid_dom"/>
</dbReference>
<evidence type="ECO:0000256" key="10">
    <source>
        <dbReference type="ARBA" id="ARBA00023008"/>
    </source>
</evidence>
<evidence type="ECO:0000313" key="23">
    <source>
        <dbReference type="Proteomes" id="UP000092460"/>
    </source>
</evidence>
<dbReference type="PROSITE" id="PS00210">
    <property type="entry name" value="HEMOCYANIN_2"/>
    <property type="match status" value="3"/>
</dbReference>
<reference evidence="22" key="2">
    <citation type="submission" date="2020-05" db="UniProtKB">
        <authorList>
            <consortium name="EnsemblMetazoa"/>
        </authorList>
    </citation>
    <scope>IDENTIFICATION</scope>
    <source>
        <strain evidence="22">IAEA</strain>
    </source>
</reference>
<proteinExistence type="inferred from homology"/>
<keyword evidence="7" id="KW-0479">Metal-binding</keyword>
<dbReference type="GO" id="GO:0005576">
    <property type="term" value="C:extracellular region"/>
    <property type="evidence" value="ECO:0007669"/>
    <property type="project" value="UniProtKB-SubCell"/>
</dbReference>
<dbReference type="GO" id="GO:0042417">
    <property type="term" value="P:dopamine metabolic process"/>
    <property type="evidence" value="ECO:0007669"/>
    <property type="project" value="UniProtKB-ARBA"/>
</dbReference>
<dbReference type="EnsemblMetazoa" id="GPPI039174-RA">
    <property type="protein sequence ID" value="GPPI039174-PA"/>
    <property type="gene ID" value="GPPI039174"/>
</dbReference>
<dbReference type="EC" id="1.14.18.1" evidence="5"/>
<keyword evidence="23" id="KW-1185">Reference proteome</keyword>
<dbReference type="STRING" id="67801.A0A1B0BSF2"/>
<dbReference type="VEuPathDB" id="VectorBase:GPPI039174"/>
<dbReference type="PANTHER" id="PTHR11511:SF4">
    <property type="entry name" value="PHENOLOXIDASE 2-RELATED"/>
    <property type="match status" value="1"/>
</dbReference>
<evidence type="ECO:0000256" key="16">
    <source>
        <dbReference type="ARBA" id="ARBA00048881"/>
    </source>
</evidence>
<evidence type="ECO:0000256" key="5">
    <source>
        <dbReference type="ARBA" id="ARBA00011906"/>
    </source>
</evidence>
<comment type="similarity">
    <text evidence="4">Belongs to the tyrosinase family.</text>
</comment>
<comment type="cofactor">
    <cofactor evidence="1">
        <name>Cu(2+)</name>
        <dbReference type="ChEBI" id="CHEBI:29036"/>
    </cofactor>
</comment>
<protein>
    <recommendedName>
        <fullName evidence="5">tyrosinase</fullName>
        <ecNumber evidence="5">1.14.18.1</ecNumber>
    </recommendedName>
</protein>
<dbReference type="Gene3D" id="1.20.1370.10">
    <property type="entry name" value="Hemocyanin, N-terminal domain"/>
    <property type="match status" value="3"/>
</dbReference>
<dbReference type="InterPro" id="IPR001548">
    <property type="entry name" value="Peptidase_M2"/>
</dbReference>
<dbReference type="Proteomes" id="UP000092460">
    <property type="component" value="Unassembled WGS sequence"/>
</dbReference>
<evidence type="ECO:0000256" key="2">
    <source>
        <dbReference type="ARBA" id="ARBA00004613"/>
    </source>
</evidence>
<dbReference type="GO" id="GO:0016020">
    <property type="term" value="C:membrane"/>
    <property type="evidence" value="ECO:0007669"/>
    <property type="project" value="InterPro"/>
</dbReference>
<dbReference type="InterPro" id="IPR008922">
    <property type="entry name" value="Di-copper_centre_dom_sf"/>
</dbReference>
<dbReference type="FunFam" id="1.10.1280.10:FF:000004">
    <property type="entry name" value="Hemocyanin subunit 2"/>
    <property type="match status" value="3"/>
</dbReference>
<keyword evidence="12" id="KW-0470">Melanin biosynthesis</keyword>
<dbReference type="EMBL" id="JXJN01019700">
    <property type="status" value="NOT_ANNOTATED_CDS"/>
    <property type="molecule type" value="Genomic_DNA"/>
</dbReference>
<dbReference type="GO" id="GO:0008241">
    <property type="term" value="F:peptidyl-dipeptidase activity"/>
    <property type="evidence" value="ECO:0007669"/>
    <property type="project" value="InterPro"/>
</dbReference>
<dbReference type="SUPFAM" id="SSF81296">
    <property type="entry name" value="E set domains"/>
    <property type="match status" value="3"/>
</dbReference>
<keyword evidence="9" id="KW-0560">Oxidoreductase</keyword>
<name>A0A1B0BSF2_9MUSC</name>
<comment type="caution">
    <text evidence="20">Lacks conserved residue(s) required for the propagation of feature annotation.</text>
</comment>
<evidence type="ECO:0000259" key="21">
    <source>
        <dbReference type="PROSITE" id="PS00498"/>
    </source>
</evidence>
<evidence type="ECO:0000256" key="11">
    <source>
        <dbReference type="ARBA" id="ARBA00023033"/>
    </source>
</evidence>
<evidence type="ECO:0000256" key="15">
    <source>
        <dbReference type="ARBA" id="ARBA00048233"/>
    </source>
</evidence>
<keyword evidence="14 17" id="KW-0325">Glycoprotein</keyword>
<dbReference type="GO" id="GO:0008237">
    <property type="term" value="F:metallopeptidase activity"/>
    <property type="evidence" value="ECO:0007669"/>
    <property type="project" value="InterPro"/>
</dbReference>
<dbReference type="InterPro" id="IPR005204">
    <property type="entry name" value="Hemocyanin_N"/>
</dbReference>
<dbReference type="InterPro" id="IPR005203">
    <property type="entry name" value="Hemocyanin_C"/>
</dbReference>
<dbReference type="PROSITE" id="PS00209">
    <property type="entry name" value="HEMOCYANIN_1"/>
    <property type="match status" value="3"/>
</dbReference>
<dbReference type="Gene3D" id="2.60.40.1520">
    <property type="entry name" value="Hemocyanin, C-terminal domain"/>
    <property type="match status" value="3"/>
</dbReference>
<feature type="disulfide bond" evidence="19">
    <location>
        <begin position="2399"/>
        <end position="2415"/>
    </location>
</feature>
<feature type="domain" description="Tyrosinase copper-binding" evidence="21">
    <location>
        <begin position="1773"/>
        <end position="1784"/>
    </location>
</feature>
<dbReference type="SUPFAM" id="SSF55486">
    <property type="entry name" value="Metalloproteases ('zincins'), catalytic domain"/>
    <property type="match status" value="1"/>
</dbReference>
<comment type="subcellular location">
    <subcellularLocation>
        <location evidence="2">Secreted</location>
    </subcellularLocation>
</comment>
<dbReference type="GO" id="GO:0004503">
    <property type="term" value="F:tyrosinase activity"/>
    <property type="evidence" value="ECO:0007669"/>
    <property type="project" value="UniProtKB-EC"/>
</dbReference>
<keyword evidence="13 19" id="KW-1015">Disulfide bond</keyword>
<dbReference type="InterPro" id="IPR036697">
    <property type="entry name" value="Hemocyanin_N_sf"/>
</dbReference>
<dbReference type="PROSITE" id="PS52011">
    <property type="entry name" value="PEPTIDASE_M2"/>
    <property type="match status" value="1"/>
</dbReference>
<dbReference type="Pfam" id="PF03722">
    <property type="entry name" value="Hemocyanin_N"/>
    <property type="match status" value="3"/>
</dbReference>
<dbReference type="FunFam" id="2.60.40.1520:FF:000001">
    <property type="entry name" value="Hemocyanin subunit 2"/>
    <property type="match status" value="3"/>
</dbReference>
<dbReference type="Pfam" id="PF01401">
    <property type="entry name" value="Peptidase_M2"/>
    <property type="match status" value="1"/>
</dbReference>
<evidence type="ECO:0000256" key="4">
    <source>
        <dbReference type="ARBA" id="ARBA00009928"/>
    </source>
</evidence>
<evidence type="ECO:0000256" key="19">
    <source>
        <dbReference type="PIRSR" id="PIRSR601548-4"/>
    </source>
</evidence>
<dbReference type="Pfam" id="PF03723">
    <property type="entry name" value="Hemocyanin_C"/>
    <property type="match status" value="3"/>
</dbReference>
<dbReference type="GO" id="GO:0042438">
    <property type="term" value="P:melanin biosynthetic process"/>
    <property type="evidence" value="ECO:0007669"/>
    <property type="project" value="UniProtKB-KW"/>
</dbReference>
<feature type="domain" description="Tyrosinase copper-binding" evidence="21">
    <location>
        <begin position="1089"/>
        <end position="1100"/>
    </location>
</feature>
<feature type="domain" description="Tyrosinase copper-binding" evidence="21">
    <location>
        <begin position="398"/>
        <end position="409"/>
    </location>
</feature>
<evidence type="ECO:0000256" key="20">
    <source>
        <dbReference type="PROSITE-ProRule" id="PRU01355"/>
    </source>
</evidence>
<evidence type="ECO:0000256" key="14">
    <source>
        <dbReference type="ARBA" id="ARBA00023180"/>
    </source>
</evidence>
<feature type="binding site" evidence="18">
    <location>
        <position position="2273"/>
    </location>
    <ligand>
        <name>chloride</name>
        <dbReference type="ChEBI" id="CHEBI:17996"/>
        <label>1</label>
    </ligand>
</feature>
<comment type="catalytic activity">
    <reaction evidence="15">
        <text>2 L-dopa + O2 = 2 L-dopaquinone + 2 H2O</text>
        <dbReference type="Rhea" id="RHEA:34287"/>
        <dbReference type="ChEBI" id="CHEBI:15377"/>
        <dbReference type="ChEBI" id="CHEBI:15379"/>
        <dbReference type="ChEBI" id="CHEBI:57504"/>
        <dbReference type="ChEBI" id="CHEBI:57924"/>
        <dbReference type="EC" id="1.14.18.1"/>
    </reaction>
</comment>
<dbReference type="InterPro" id="IPR037020">
    <property type="entry name" value="Hemocyanin_C_sf"/>
</dbReference>
<keyword evidence="6" id="KW-0964">Secreted</keyword>
<evidence type="ECO:0000256" key="7">
    <source>
        <dbReference type="ARBA" id="ARBA00022723"/>
    </source>
</evidence>
<keyword evidence="10" id="KW-0186">Copper</keyword>
<evidence type="ECO:0000256" key="3">
    <source>
        <dbReference type="ARBA" id="ARBA00008139"/>
    </source>
</evidence>
<dbReference type="Gene3D" id="1.10.1280.10">
    <property type="entry name" value="Di-copper center containing domain from catechol oxidase"/>
    <property type="match status" value="3"/>
</dbReference>
<dbReference type="GO" id="GO:0004097">
    <property type="term" value="F:catechol oxidase activity"/>
    <property type="evidence" value="ECO:0007669"/>
    <property type="project" value="UniProtKB-ARBA"/>
</dbReference>
<comment type="similarity">
    <text evidence="3 20">Belongs to the peptidase M2 family.</text>
</comment>
<dbReference type="SUPFAM" id="SSF48050">
    <property type="entry name" value="Hemocyanin, N-terminal domain"/>
    <property type="match status" value="3"/>
</dbReference>
<comment type="catalytic activity">
    <reaction evidence="16">
        <text>L-tyrosine + O2 = L-dopaquinone + H2O</text>
        <dbReference type="Rhea" id="RHEA:18117"/>
        <dbReference type="ChEBI" id="CHEBI:15377"/>
        <dbReference type="ChEBI" id="CHEBI:15379"/>
        <dbReference type="ChEBI" id="CHEBI:57924"/>
        <dbReference type="ChEBI" id="CHEBI:58315"/>
        <dbReference type="EC" id="1.14.18.1"/>
    </reaction>
</comment>
<organism evidence="22 23">
    <name type="scientific">Glossina palpalis gambiensis</name>
    <dbReference type="NCBI Taxonomy" id="67801"/>
    <lineage>
        <taxon>Eukaryota</taxon>
        <taxon>Metazoa</taxon>
        <taxon>Ecdysozoa</taxon>
        <taxon>Arthropoda</taxon>
        <taxon>Hexapoda</taxon>
        <taxon>Insecta</taxon>
        <taxon>Pterygota</taxon>
        <taxon>Neoptera</taxon>
        <taxon>Endopterygota</taxon>
        <taxon>Diptera</taxon>
        <taxon>Brachycera</taxon>
        <taxon>Muscomorpha</taxon>
        <taxon>Hippoboscoidea</taxon>
        <taxon>Glossinidae</taxon>
        <taxon>Glossina</taxon>
    </lineage>
</organism>
<keyword evidence="8" id="KW-0732">Signal</keyword>
<feature type="glycosylation site" description="N-linked (GlcNAc...) (complex) asparagine" evidence="17">
    <location>
        <position position="2130"/>
    </location>
</feature>
<sequence>MADKRNLLLLFDRPNEPVFMEKGKTSTVFDIPDRYLTDRYRPIGNEVQTRFGEKAQQRIPVREISLPDLRLPMSLGREEIFSLFVPRHRQIAGRLIDIFMGVRSIDDLQSVAVYARDRVNPYLFNYAFSVALLHRPDTKDLNIRSLAEYFPEKFVDSKIFRKLREETTAVDEGSRIPITIPRDYTASDLDPEHRLWYFREDLGINLHHWHWHLVYPFDATDRSIVAKDRRGELFYYMHQQVIARYNLERFSNNLARVARLNNFRDPIAEGYFPKMDSLVASRAWPPRAQNTRISDLNRTANQLKVDIGDLERWRDRIIEAIQQGFATDDRGNRVSLAGDSGIDTLGNMIESSIISPNRSVYGDFHNVGHLFISYAHDPDHRYLEAFGVMGDSTTAMRDPVFYRWHAYIDDIFQEHKNRLPVYTLPQLQYDGISVTGLQVAADGGRPNILNTFWQQSDVDLSRGMDFLPRGNVFARFTHLQHTPFTYTINVNNQGGAQRFGTVRIFLGPKIDERGLPMAFREQRLFMIELDKFVTSLNPGMNTIRRRSEESSVTIPFERTFRNVDANRPLVGSDDELEFNFCGCGWPQHMLIPKGKPEGLTCQLFVMISNYEDDRIDQDLVGSCNDASSYCGVRDRLYPDRRPMGFPFDRLPRRGVDSLMNFLTNNMSIVDVTIRHDDRTFRKENQKQEEKIMTDKKNILLLFDRPNEPVFMEKGDTSTVFDVPDSYLTDRYRPVGNEVRARFGEKAERRVPVREIRVPDMRIPMSVGRDEQFSLFIPKHKTAAGRLIDIFLGMRTVDDLLSAAVFARDRVNPYLFHYALSVALMHRQETKDLELPSLPQYFPDKYVDSKVFRNVREEATVVPEGSRMPIVIPRDYTASDLDPEHRLWYFREDIGLNIHHWHWHLVYPAEASDRSIVAKDRRGELFYYSHQQIIARYNLERFCNNLPRVVRLNNLREEIPGAYFPKMDSLVASRAYPPRPENSKMTDLSRGVDQLKVDVGDLERWRDRIYEAVHQGFVVDESGNRITLDENRGIDVLGDVVESSIISPNRALYGDLHNLGHVLISYVHDPDHRYLESFGVMGDLATTMRDPVFFRWHSYIDDIFQEHKTRMPPYMVNQLNYEGVTITGLQVAADGGRPNTLNTFWQQSDVNLSRGMDFVPRGNVFIRFTHLQHTPFTYTINVNNNGGAQRFGTVRIFLGPKNDERGLPMSFRDHRLLLIELDKFVVSLNPGMNTIRRRSTESSITVPFARTFRSLDENRPPAGSPEEGEFNFCGCGWPEYLLIPKGLPEGFKCVLFVMVSNYEDDRIDQDLLGSCSTAASYCGVRDRLYPDRRSMGYPFDRLARRGVDNLMNFLTPNMATVDVDIRHEDRTVLRIIMANRNDLLLLFEHPNEPVFMEKGKTITVFDVPDKFLTDRYRPIGTEVQTRFGERAEKRIPVKDITLPDLRIPMSLGRNEQFSLFIPRHRQIAGRLIDIFMGVQSIDDLQSVAVFSHDRLNPYLFNYCLSVALLHRPDTRALNLPSFAQHFPDKFVDSQVFRQMREEATVVSEGSRMAIAVPRDYTASDLNPEHRLWYFREDMGVNLHHWHWHLVYPTEATDRRIVAKDRRGELFYYMHQQVIARYNLERFSNSLPRVVRYNDFRQPIAEGYFPKMDSMVASRSWPPRFDNTKISDLRRTSDQITMDVANLERWRDRILEVIQLGYALDDNGNRLDLNEQRGIDILGNIIESSILSPNRTLYGDFHNMAHVFISYAHDPDHRHLETFGVMGDAATAMRDPVFYRWHAYVDDIFQEHKGRLPAYTVSQLRYEGVLLSGVQISSDGVQANTLTTFWQQSDVDLSRGMDFVPRGNVFARFTHLQHTPFTYTINVNNLGAVQRFGTVRIFLGPRMDERGQPMVLRDQRNLMIELDKFVVSLNPGMNTIRRRSTESSVTIPFERTFRNLDENRPAAGTAQELEFNFCGCGWPQHMLIPKGLSEGLQCELFVMISNYTDDRIEQDLVGNCSDASSYCGVRDRLYPDRRAMGYPFDRLPRQGADRLVNFLTPNMSVVNVIIRHENRTMKMRLILILSLTSMLCSFFVTAASNYDLEVKIFAAKASERYYKLYNKIAEETYSSLNEDDFEMIFTKLTTVKVIANELVEISLEASEFDLNKVQDPEMKRALQNLRKVGELFVLGEDYFSSVLINLASLKELSTDKDVEPYMGGINMPDHDDSPIAYYPDIQRIFESSNDPDELKYYWETWREKNLVWSSVNFYTIVEAFRKAAAILEVPVLQFWYRCYNHKDFFSEMEKVMEEIRPAYRQIHAFVRHELHKKYGNDVLDPKGPIPDHLFEQVLTQAWKEGSVIETYFPFKELPPYDDFVKDFDARKAIDEVQRFYKSLGFPDFDDQFLNEQLKEHDDTANSGDCRADIFDLTPRVFMKYCRKVDFRKFMQNHGYLSRVHYAQEKKNLPSYVFSSYDLEYPVGEAVILSACTPKHLDAIGLAKDFEFTNATLMNRLFRMGIHTIFNIPIFFVHTKVMNDLLNGTVEMDGINKHYWYLMQEHAGVEPPSDRSQEAIDFPYRFYLDLEQNYQTKKFVSEVLGYQFYRAFCNKSSQADHLHNCDFFSNLAVGHDLKAMMSLGSKESWRDTIAKILPDNPGLHGDALLEYYAPIIDWIKTSNVENKLKIGWNNTKKKII</sequence>
<evidence type="ECO:0000256" key="8">
    <source>
        <dbReference type="ARBA" id="ARBA00022729"/>
    </source>
</evidence>
<dbReference type="GO" id="GO:0046872">
    <property type="term" value="F:metal ion binding"/>
    <property type="evidence" value="ECO:0007669"/>
    <property type="project" value="UniProtKB-KW"/>
</dbReference>
<evidence type="ECO:0000256" key="12">
    <source>
        <dbReference type="ARBA" id="ARBA00023101"/>
    </source>
</evidence>